<dbReference type="Pfam" id="PF00042">
    <property type="entry name" value="Globin"/>
    <property type="match status" value="1"/>
</dbReference>
<evidence type="ECO:0000259" key="11">
    <source>
        <dbReference type="PROSITE" id="PS01033"/>
    </source>
</evidence>
<evidence type="ECO:0000256" key="7">
    <source>
        <dbReference type="ARBA" id="ARBA00023027"/>
    </source>
</evidence>
<evidence type="ECO:0000256" key="4">
    <source>
        <dbReference type="ARBA" id="ARBA00022621"/>
    </source>
</evidence>
<evidence type="ECO:0000256" key="3">
    <source>
        <dbReference type="ARBA" id="ARBA00022617"/>
    </source>
</evidence>
<keyword evidence="5" id="KW-0479">Metal-binding</keyword>
<gene>
    <name evidence="13" type="ORF">ACFS25_20205</name>
</gene>
<comment type="similarity">
    <text evidence="1">In the C-terminal section; belongs to the flavoprotein pyridine nucleotide cytochrome reductase family.</text>
</comment>
<dbReference type="EC" id="1.14.12.17" evidence="2"/>
<dbReference type="EMBL" id="JBHUOM010000021">
    <property type="protein sequence ID" value="MFD2936117.1"/>
    <property type="molecule type" value="Genomic_DNA"/>
</dbReference>
<evidence type="ECO:0000313" key="14">
    <source>
        <dbReference type="Proteomes" id="UP001597512"/>
    </source>
</evidence>
<keyword evidence="4 10" id="KW-0561">Oxygen transport</keyword>
<dbReference type="RefSeq" id="WP_381504635.1">
    <property type="nucleotide sequence ID" value="NZ_JBHUOM010000021.1"/>
</dbReference>
<sequence length="279" mass="30606">MTTEQKQLIKATVPVLKESGLLLTTHFYQRVFSNNAELKNTFDMANQENGRQPMALAMAVLAYAENIDDPSVLLTTLQRIGHKHTSLAVRPEHYPVIGRHLIASISEVLGTAATPALLDAWTTAYEQLAHLMISIEADLYAAQVTKQGSWTGWRPFIVNAKIADTGEKTTVHLYPADGATVADYGPGQYLNVRLFMPELKLFQPHPYRIESAPNGLYYTILVKRKTNKFGSVSNQLLDEVQPGDQLDLSAPAGVCPVAIPVEKPTVAVRMGGCPMHQAA</sequence>
<dbReference type="InterPro" id="IPR009050">
    <property type="entry name" value="Globin-like_sf"/>
</dbReference>
<dbReference type="Gene3D" id="1.10.490.10">
    <property type="entry name" value="Globins"/>
    <property type="match status" value="1"/>
</dbReference>
<evidence type="ECO:0000256" key="6">
    <source>
        <dbReference type="ARBA" id="ARBA00023004"/>
    </source>
</evidence>
<evidence type="ECO:0000256" key="1">
    <source>
        <dbReference type="ARBA" id="ARBA00006401"/>
    </source>
</evidence>
<reference evidence="14" key="1">
    <citation type="journal article" date="2019" name="Int. J. Syst. Evol. Microbiol.">
        <title>The Global Catalogue of Microorganisms (GCM) 10K type strain sequencing project: providing services to taxonomists for standard genome sequencing and annotation.</title>
        <authorList>
            <consortium name="The Broad Institute Genomics Platform"/>
            <consortium name="The Broad Institute Genome Sequencing Center for Infectious Disease"/>
            <person name="Wu L."/>
            <person name="Ma J."/>
        </authorList>
    </citation>
    <scope>NUCLEOTIDE SEQUENCE [LARGE SCALE GENOMIC DNA]</scope>
    <source>
        <strain evidence="14">KCTC 52490</strain>
    </source>
</reference>
<dbReference type="PANTHER" id="PTHR43396:SF3">
    <property type="entry name" value="FLAVOHEMOPROTEIN"/>
    <property type="match status" value="1"/>
</dbReference>
<keyword evidence="7" id="KW-0520">NAD</keyword>
<dbReference type="Gene3D" id="2.40.30.10">
    <property type="entry name" value="Translation factors"/>
    <property type="match status" value="1"/>
</dbReference>
<dbReference type="InterPro" id="IPR000971">
    <property type="entry name" value="Globin"/>
</dbReference>
<keyword evidence="3 10" id="KW-0349">Heme</keyword>
<feature type="domain" description="Globin" evidence="11">
    <location>
        <begin position="1"/>
        <end position="137"/>
    </location>
</feature>
<evidence type="ECO:0000313" key="13">
    <source>
        <dbReference type="EMBL" id="MFD2936117.1"/>
    </source>
</evidence>
<organism evidence="13 14">
    <name type="scientific">Spirosoma flavum</name>
    <dbReference type="NCBI Taxonomy" id="2048557"/>
    <lineage>
        <taxon>Bacteria</taxon>
        <taxon>Pseudomonadati</taxon>
        <taxon>Bacteroidota</taxon>
        <taxon>Cytophagia</taxon>
        <taxon>Cytophagales</taxon>
        <taxon>Cytophagaceae</taxon>
        <taxon>Spirosoma</taxon>
    </lineage>
</organism>
<evidence type="ECO:0000256" key="10">
    <source>
        <dbReference type="RuleBase" id="RU000356"/>
    </source>
</evidence>
<dbReference type="Proteomes" id="UP001597512">
    <property type="component" value="Unassembled WGS sequence"/>
</dbReference>
<dbReference type="PROSITE" id="PS51384">
    <property type="entry name" value="FAD_FR"/>
    <property type="match status" value="1"/>
</dbReference>
<evidence type="ECO:0000256" key="8">
    <source>
        <dbReference type="ARBA" id="ARBA00048649"/>
    </source>
</evidence>
<evidence type="ECO:0000256" key="2">
    <source>
        <dbReference type="ARBA" id="ARBA00012229"/>
    </source>
</evidence>
<proteinExistence type="inferred from homology"/>
<feature type="domain" description="FAD-binding FR-type" evidence="12">
    <location>
        <begin position="151"/>
        <end position="258"/>
    </location>
</feature>
<dbReference type="SUPFAM" id="SSF46458">
    <property type="entry name" value="Globin-like"/>
    <property type="match status" value="1"/>
</dbReference>
<dbReference type="PROSITE" id="PS01033">
    <property type="entry name" value="GLOBIN"/>
    <property type="match status" value="1"/>
</dbReference>
<dbReference type="InterPro" id="IPR012292">
    <property type="entry name" value="Globin/Proto"/>
</dbReference>
<dbReference type="InterPro" id="IPR017938">
    <property type="entry name" value="Riboflavin_synthase-like_b-brl"/>
</dbReference>
<protein>
    <recommendedName>
        <fullName evidence="2">nitric oxide dioxygenase</fullName>
        <ecNumber evidence="2">1.14.12.17</ecNumber>
    </recommendedName>
</protein>
<keyword evidence="14" id="KW-1185">Reference proteome</keyword>
<evidence type="ECO:0000259" key="12">
    <source>
        <dbReference type="PROSITE" id="PS51384"/>
    </source>
</evidence>
<dbReference type="InterPro" id="IPR017927">
    <property type="entry name" value="FAD-bd_FR_type"/>
</dbReference>
<dbReference type="SUPFAM" id="SSF63380">
    <property type="entry name" value="Riboflavin synthase domain-like"/>
    <property type="match status" value="1"/>
</dbReference>
<comment type="catalytic activity">
    <reaction evidence="8">
        <text>2 nitric oxide + NADH + 2 O2 = 2 nitrate + NAD(+) + H(+)</text>
        <dbReference type="Rhea" id="RHEA:19469"/>
        <dbReference type="ChEBI" id="CHEBI:15378"/>
        <dbReference type="ChEBI" id="CHEBI:15379"/>
        <dbReference type="ChEBI" id="CHEBI:16480"/>
        <dbReference type="ChEBI" id="CHEBI:17632"/>
        <dbReference type="ChEBI" id="CHEBI:57540"/>
        <dbReference type="ChEBI" id="CHEBI:57945"/>
        <dbReference type="EC" id="1.14.12.17"/>
    </reaction>
</comment>
<name>A0ABW6ANL3_9BACT</name>
<keyword evidence="6" id="KW-0408">Iron</keyword>
<dbReference type="PANTHER" id="PTHR43396">
    <property type="entry name" value="FLAVOHEMOPROTEIN"/>
    <property type="match status" value="1"/>
</dbReference>
<dbReference type="CDD" id="cd14779">
    <property type="entry name" value="FHP_Ae-globin-like"/>
    <property type="match status" value="1"/>
</dbReference>
<accession>A0ABW6ANL3</accession>
<evidence type="ECO:0000256" key="5">
    <source>
        <dbReference type="ARBA" id="ARBA00022723"/>
    </source>
</evidence>
<keyword evidence="10" id="KW-0813">Transport</keyword>
<comment type="catalytic activity">
    <reaction evidence="9">
        <text>2 nitric oxide + NADPH + 2 O2 = 2 nitrate + NADP(+) + H(+)</text>
        <dbReference type="Rhea" id="RHEA:19465"/>
        <dbReference type="ChEBI" id="CHEBI:15378"/>
        <dbReference type="ChEBI" id="CHEBI:15379"/>
        <dbReference type="ChEBI" id="CHEBI:16480"/>
        <dbReference type="ChEBI" id="CHEBI:17632"/>
        <dbReference type="ChEBI" id="CHEBI:57783"/>
        <dbReference type="ChEBI" id="CHEBI:58349"/>
        <dbReference type="EC" id="1.14.12.17"/>
    </reaction>
</comment>
<evidence type="ECO:0000256" key="9">
    <source>
        <dbReference type="ARBA" id="ARBA00049433"/>
    </source>
</evidence>
<comment type="similarity">
    <text evidence="10">Belongs to the globin family.</text>
</comment>
<comment type="caution">
    <text evidence="13">The sequence shown here is derived from an EMBL/GenBank/DDBJ whole genome shotgun (WGS) entry which is preliminary data.</text>
</comment>